<evidence type="ECO:0000256" key="7">
    <source>
        <dbReference type="PIRNR" id="PIRNR003107"/>
    </source>
</evidence>
<evidence type="ECO:0000313" key="13">
    <source>
        <dbReference type="Proteomes" id="UP001431572"/>
    </source>
</evidence>
<protein>
    <recommendedName>
        <fullName evidence="7">Phosphate-specific transport system accessory protein PhoU</fullName>
    </recommendedName>
</protein>
<evidence type="ECO:0000256" key="5">
    <source>
        <dbReference type="ARBA" id="ARBA00022490"/>
    </source>
</evidence>
<dbReference type="GO" id="GO:0030643">
    <property type="term" value="P:intracellular phosphate ion homeostasis"/>
    <property type="evidence" value="ECO:0007669"/>
    <property type="project" value="InterPro"/>
</dbReference>
<dbReference type="Gene3D" id="1.20.58.220">
    <property type="entry name" value="Phosphate transport system protein phou homolog 2, domain 2"/>
    <property type="match status" value="1"/>
</dbReference>
<comment type="subcellular location">
    <subcellularLocation>
        <location evidence="1 7">Cytoplasm</location>
    </subcellularLocation>
</comment>
<dbReference type="RefSeq" id="WP_341469517.1">
    <property type="nucleotide sequence ID" value="NZ_CP128399.1"/>
</dbReference>
<evidence type="ECO:0000256" key="6">
    <source>
        <dbReference type="ARBA" id="ARBA00022592"/>
    </source>
</evidence>
<evidence type="ECO:0000256" key="1">
    <source>
        <dbReference type="ARBA" id="ARBA00004496"/>
    </source>
</evidence>
<dbReference type="GO" id="GO:0045936">
    <property type="term" value="P:negative regulation of phosphate metabolic process"/>
    <property type="evidence" value="ECO:0007669"/>
    <property type="project" value="InterPro"/>
</dbReference>
<dbReference type="NCBIfam" id="TIGR02135">
    <property type="entry name" value="phoU_full"/>
    <property type="match status" value="1"/>
</dbReference>
<evidence type="ECO:0000313" key="11">
    <source>
        <dbReference type="EMBL" id="WJW67628.1"/>
    </source>
</evidence>
<dbReference type="Proteomes" id="UP001431572">
    <property type="component" value="Chromosome 1"/>
</dbReference>
<comment type="similarity">
    <text evidence="2 7">Belongs to the PhoU family.</text>
</comment>
<evidence type="ECO:0000313" key="10">
    <source>
        <dbReference type="EMBL" id="NWJ45760.1"/>
    </source>
</evidence>
<proteinExistence type="inferred from homology"/>
<feature type="domain" description="PhoU" evidence="9">
    <location>
        <begin position="17"/>
        <end position="104"/>
    </location>
</feature>
<comment type="function">
    <text evidence="7">Plays a role in the regulation of phosphate uptake.</text>
</comment>
<accession>A0A8T7M198</accession>
<gene>
    <name evidence="10" type="primary">phoU</name>
    <name evidence="10" type="ORF">HXX08_07765</name>
    <name evidence="11" type="ORF">OZ401_000898</name>
</gene>
<dbReference type="EMBL" id="JACATZ010000001">
    <property type="protein sequence ID" value="NWJ45760.1"/>
    <property type="molecule type" value="Genomic_DNA"/>
</dbReference>
<dbReference type="Proteomes" id="UP000521676">
    <property type="component" value="Unassembled WGS sequence"/>
</dbReference>
<evidence type="ECO:0000256" key="2">
    <source>
        <dbReference type="ARBA" id="ARBA00008107"/>
    </source>
</evidence>
<dbReference type="GO" id="GO:0006817">
    <property type="term" value="P:phosphate ion transport"/>
    <property type="evidence" value="ECO:0007669"/>
    <property type="project" value="UniProtKB-KW"/>
</dbReference>
<reference evidence="11" key="2">
    <citation type="journal article" date="2024" name="Nature">
        <title>Anoxygenic phototroph of the Chloroflexota uses a type I reaction centre.</title>
        <authorList>
            <person name="Tsuji J.M."/>
            <person name="Shaw N.A."/>
            <person name="Nagashima S."/>
            <person name="Venkiteswaran J.J."/>
            <person name="Schiff S.L."/>
            <person name="Watanabe T."/>
            <person name="Fukui M."/>
            <person name="Hanada S."/>
            <person name="Tank M."/>
            <person name="Neufeld J.D."/>
        </authorList>
    </citation>
    <scope>NUCLEOTIDE SEQUENCE</scope>
    <source>
        <strain evidence="11">L227-S17</strain>
    </source>
</reference>
<evidence type="ECO:0000256" key="8">
    <source>
        <dbReference type="SAM" id="Coils"/>
    </source>
</evidence>
<evidence type="ECO:0000259" key="9">
    <source>
        <dbReference type="Pfam" id="PF01895"/>
    </source>
</evidence>
<evidence type="ECO:0000256" key="3">
    <source>
        <dbReference type="ARBA" id="ARBA00011738"/>
    </source>
</evidence>
<sequence length="236" mass="26467">MARETFQRNLRQLQDQILELGSMVEKALHQAITALKYDDVNLAAQVIKNDVALNMLRYKVEEDALGLIASQQPVAHDLRIIAAALFIAVELERMGDHAKGIARISQLMNTNDFTKVMVTIGTMAEKCGQMLHTALDCYVQEDYKTAAQLPNRDDEVDALFDEVFRELIATINADSSKGSNVTYLIWAAHNLERIADRTVNICERVIFTATGKLFEEEVHAHEELPILASALLELEN</sequence>
<keyword evidence="8" id="KW-0175">Coiled coil</keyword>
<organism evidence="10 12">
    <name type="scientific">Candidatus Chlorohelix allophototropha</name>
    <dbReference type="NCBI Taxonomy" id="3003348"/>
    <lineage>
        <taxon>Bacteria</taxon>
        <taxon>Bacillati</taxon>
        <taxon>Chloroflexota</taxon>
        <taxon>Chloroflexia</taxon>
        <taxon>Candidatus Chloroheliales</taxon>
        <taxon>Candidatus Chloroheliaceae</taxon>
        <taxon>Candidatus Chlorohelix</taxon>
    </lineage>
</organism>
<feature type="domain" description="PhoU" evidence="9">
    <location>
        <begin position="122"/>
        <end position="205"/>
    </location>
</feature>
<feature type="coiled-coil region" evidence="8">
    <location>
        <begin position="3"/>
        <end position="30"/>
    </location>
</feature>
<dbReference type="PANTHER" id="PTHR42930">
    <property type="entry name" value="PHOSPHATE-SPECIFIC TRANSPORT SYSTEM ACCESSORY PROTEIN PHOU"/>
    <property type="match status" value="1"/>
</dbReference>
<reference evidence="10 12" key="1">
    <citation type="submission" date="2020-06" db="EMBL/GenBank/DDBJ databases">
        <title>Anoxygenic phototrophic Chloroflexota member uses a Type I reaction center.</title>
        <authorList>
            <person name="Tsuji J.M."/>
            <person name="Shaw N.A."/>
            <person name="Nagashima S."/>
            <person name="Venkiteswaran J."/>
            <person name="Schiff S.L."/>
            <person name="Hanada S."/>
            <person name="Tank M."/>
            <person name="Neufeld J.D."/>
        </authorList>
    </citation>
    <scope>NUCLEOTIDE SEQUENCE [LARGE SCALE GENOMIC DNA]</scope>
    <source>
        <strain evidence="10">L227-S17</strain>
    </source>
</reference>
<keyword evidence="6 7" id="KW-0592">Phosphate transport</keyword>
<dbReference type="AlphaFoldDB" id="A0A8T7M198"/>
<name>A0A8T7M198_9CHLR</name>
<keyword evidence="5 7" id="KW-0963">Cytoplasm</keyword>
<evidence type="ECO:0000313" key="12">
    <source>
        <dbReference type="Proteomes" id="UP000521676"/>
    </source>
</evidence>
<dbReference type="GO" id="GO:0005737">
    <property type="term" value="C:cytoplasm"/>
    <property type="evidence" value="ECO:0007669"/>
    <property type="project" value="UniProtKB-SubCell"/>
</dbReference>
<dbReference type="PIRSF" id="PIRSF003107">
    <property type="entry name" value="PhoU"/>
    <property type="match status" value="1"/>
</dbReference>
<dbReference type="FunFam" id="1.20.58.220:FF:000004">
    <property type="entry name" value="Phosphate-specific transport system accessory protein PhoU"/>
    <property type="match status" value="1"/>
</dbReference>
<dbReference type="InterPro" id="IPR038078">
    <property type="entry name" value="PhoU-like_sf"/>
</dbReference>
<keyword evidence="13" id="KW-1185">Reference proteome</keyword>
<evidence type="ECO:0000256" key="4">
    <source>
        <dbReference type="ARBA" id="ARBA00022448"/>
    </source>
</evidence>
<comment type="subunit">
    <text evidence="3 7">Homodimer.</text>
</comment>
<dbReference type="SUPFAM" id="SSF109755">
    <property type="entry name" value="PhoU-like"/>
    <property type="match status" value="1"/>
</dbReference>
<dbReference type="InterPro" id="IPR028366">
    <property type="entry name" value="PhoU"/>
</dbReference>
<dbReference type="EMBL" id="CP128399">
    <property type="protein sequence ID" value="WJW67628.1"/>
    <property type="molecule type" value="Genomic_DNA"/>
</dbReference>
<keyword evidence="4 7" id="KW-0813">Transport</keyword>
<dbReference type="InterPro" id="IPR026022">
    <property type="entry name" value="PhoU_dom"/>
</dbReference>
<dbReference type="PANTHER" id="PTHR42930:SF3">
    <property type="entry name" value="PHOSPHATE-SPECIFIC TRANSPORT SYSTEM ACCESSORY PROTEIN PHOU"/>
    <property type="match status" value="1"/>
</dbReference>
<dbReference type="Pfam" id="PF01895">
    <property type="entry name" value="PhoU"/>
    <property type="match status" value="2"/>
</dbReference>